<dbReference type="PROSITE" id="PS51257">
    <property type="entry name" value="PROKAR_LIPOPROTEIN"/>
    <property type="match status" value="1"/>
</dbReference>
<evidence type="ECO:0000313" key="1">
    <source>
        <dbReference type="EMBL" id="PVU88812.1"/>
    </source>
</evidence>
<dbReference type="AlphaFoldDB" id="A0A2T9Y914"/>
<gene>
    <name evidence="1" type="ORF">BB559_005387</name>
</gene>
<organism evidence="1 2">
    <name type="scientific">Furculomyces boomerangus</name>
    <dbReference type="NCBI Taxonomy" id="61424"/>
    <lineage>
        <taxon>Eukaryota</taxon>
        <taxon>Fungi</taxon>
        <taxon>Fungi incertae sedis</taxon>
        <taxon>Zoopagomycota</taxon>
        <taxon>Kickxellomycotina</taxon>
        <taxon>Harpellomycetes</taxon>
        <taxon>Harpellales</taxon>
        <taxon>Harpellaceae</taxon>
        <taxon>Furculomyces</taxon>
    </lineage>
</organism>
<evidence type="ECO:0000313" key="2">
    <source>
        <dbReference type="Proteomes" id="UP000245699"/>
    </source>
</evidence>
<dbReference type="EMBL" id="MBFT01000595">
    <property type="protein sequence ID" value="PVU88812.1"/>
    <property type="molecule type" value="Genomic_DNA"/>
</dbReference>
<proteinExistence type="predicted"/>
<dbReference type="Proteomes" id="UP000245699">
    <property type="component" value="Unassembled WGS sequence"/>
</dbReference>
<keyword evidence="2" id="KW-1185">Reference proteome</keyword>
<name>A0A2T9Y914_9FUNG</name>
<accession>A0A2T9Y914</accession>
<comment type="caution">
    <text evidence="1">The sequence shown here is derived from an EMBL/GenBank/DDBJ whole genome shotgun (WGS) entry which is preliminary data.</text>
</comment>
<sequence length="125" mass="14414">MKLYGQISFLSTFQTFYSLVAGSCIDIIVDMSTVKGETNTYVVLKDDGIPKISIFRDITSENLNQIFEQNGYKLTIYYIEKKWALSMPKHFSGRRTLNMASARCVDGKENCWSVHVDRFCFLNEK</sequence>
<protein>
    <submittedName>
        <fullName evidence="1">Uncharacterized protein</fullName>
    </submittedName>
</protein>
<reference evidence="1 2" key="1">
    <citation type="journal article" date="2018" name="MBio">
        <title>Comparative Genomics Reveals the Core Gene Toolbox for the Fungus-Insect Symbiosis.</title>
        <authorList>
            <person name="Wang Y."/>
            <person name="Stata M."/>
            <person name="Wang W."/>
            <person name="Stajich J.E."/>
            <person name="White M.M."/>
            <person name="Moncalvo J.M."/>
        </authorList>
    </citation>
    <scope>NUCLEOTIDE SEQUENCE [LARGE SCALE GENOMIC DNA]</scope>
    <source>
        <strain evidence="1 2">AUS-77-4</strain>
    </source>
</reference>